<evidence type="ECO:0000313" key="2">
    <source>
        <dbReference type="EMBL" id="CAF9916596.1"/>
    </source>
</evidence>
<dbReference type="SMART" id="SM00028">
    <property type="entry name" value="TPR"/>
    <property type="match status" value="2"/>
</dbReference>
<proteinExistence type="predicted"/>
<dbReference type="Gene3D" id="1.25.40.10">
    <property type="entry name" value="Tetratricopeptide repeat domain"/>
    <property type="match status" value="1"/>
</dbReference>
<feature type="compositionally biased region" description="Low complexity" evidence="1">
    <location>
        <begin position="255"/>
        <end position="278"/>
    </location>
</feature>
<dbReference type="SUPFAM" id="SSF48452">
    <property type="entry name" value="TPR-like"/>
    <property type="match status" value="1"/>
</dbReference>
<feature type="region of interest" description="Disordered" evidence="1">
    <location>
        <begin position="242"/>
        <end position="321"/>
    </location>
</feature>
<dbReference type="InterPro" id="IPR011990">
    <property type="entry name" value="TPR-like_helical_dom_sf"/>
</dbReference>
<name>A0A8H3F9C6_9LECA</name>
<evidence type="ECO:0000313" key="3">
    <source>
        <dbReference type="Proteomes" id="UP000664203"/>
    </source>
</evidence>
<gene>
    <name evidence="2" type="ORF">ALECFALPRED_010797</name>
</gene>
<dbReference type="InterPro" id="IPR019734">
    <property type="entry name" value="TPR_rpt"/>
</dbReference>
<feature type="compositionally biased region" description="Pro residues" evidence="1">
    <location>
        <begin position="279"/>
        <end position="288"/>
    </location>
</feature>
<evidence type="ECO:0000256" key="1">
    <source>
        <dbReference type="SAM" id="MobiDB-lite"/>
    </source>
</evidence>
<dbReference type="AlphaFoldDB" id="A0A8H3F9C6"/>
<dbReference type="EMBL" id="CAJPDR010000092">
    <property type="protein sequence ID" value="CAF9916596.1"/>
    <property type="molecule type" value="Genomic_DNA"/>
</dbReference>
<keyword evidence="3" id="KW-1185">Reference proteome</keyword>
<organism evidence="2 3">
    <name type="scientific">Alectoria fallacina</name>
    <dbReference type="NCBI Taxonomy" id="1903189"/>
    <lineage>
        <taxon>Eukaryota</taxon>
        <taxon>Fungi</taxon>
        <taxon>Dikarya</taxon>
        <taxon>Ascomycota</taxon>
        <taxon>Pezizomycotina</taxon>
        <taxon>Lecanoromycetes</taxon>
        <taxon>OSLEUM clade</taxon>
        <taxon>Lecanoromycetidae</taxon>
        <taxon>Lecanorales</taxon>
        <taxon>Lecanorineae</taxon>
        <taxon>Parmeliaceae</taxon>
        <taxon>Alectoria</taxon>
    </lineage>
</organism>
<feature type="region of interest" description="Disordered" evidence="1">
    <location>
        <begin position="385"/>
        <end position="428"/>
    </location>
</feature>
<reference evidence="2" key="1">
    <citation type="submission" date="2021-03" db="EMBL/GenBank/DDBJ databases">
        <authorList>
            <person name="Tagirdzhanova G."/>
        </authorList>
    </citation>
    <scope>NUCLEOTIDE SEQUENCE</scope>
</reference>
<protein>
    <submittedName>
        <fullName evidence="2">Uncharacterized protein</fullName>
    </submittedName>
</protein>
<dbReference type="OrthoDB" id="5419799at2759"/>
<comment type="caution">
    <text evidence="2">The sequence shown here is derived from an EMBL/GenBank/DDBJ whole genome shotgun (WGS) entry which is preliminary data.</text>
</comment>
<sequence>MVPTKDFSQLLSLPAIHAHWTAALSLPPTAQLSSLRRLVRAIIRDHHPALRPLSIAALCPLYLDLALAYAFLGEYYLASQVFKEAVDNDATSAVGWFGLGLAQAELSEWRNARRSWQACLQCFESVDGQQERIRYVLFQAQDELAQDDAAQMLEVGLEVGLNSGEWTLERTRVEFNFRVALGEKGSKKLGVAPRSAGQRRPGLNGLSAGLRFGPGWDASLQCLVSPLLGQYSCSHTREPGDGAGFTSNLQPAVQTPPSSSTSGPGFTLPPRVSSRKPLPALPLSPPTSIPSLTDDGSFNDHRPSLEEDPFTSSSEEQAADPFSTSLYTLSRCPYDEDHERFSRQPTLCTPEDPYFYDHSDSGNDECRDTSSMIDDTIVSWSGLGQIQDEEENVGNEAREDPLQNDSELDGEILQPRVFEGFGPPNKER</sequence>
<accession>A0A8H3F9C6</accession>
<feature type="compositionally biased region" description="Polar residues" evidence="1">
    <location>
        <begin position="310"/>
        <end position="321"/>
    </location>
</feature>
<dbReference type="Proteomes" id="UP000664203">
    <property type="component" value="Unassembled WGS sequence"/>
</dbReference>